<proteinExistence type="predicted"/>
<dbReference type="Proteomes" id="UP001190700">
    <property type="component" value="Unassembled WGS sequence"/>
</dbReference>
<sequence length="441" mass="50126">MSRRLVEGCPVRKVSQRLAVSCQVRKVSRRLAEGCQVRKVSRRLAEGCQVRKVSRRLAEGCQVRKVSRRLVVSCQVRKVSRRLVEGFQVRKVSKTSRDTNGELRKVAATRLDSEAVRTFFNTNILCYKPELYWWGCYDMFRRVFQTSVVVIIQLMDTELDLLYALTIAIIFLSHHSLTMPYIRPEDNAAQLAVLMGHSIVLSVILKGETDDAYDFALGMLLLSIQILLVTYFVYALVQEYRDELTRECSNLKQSLKKWWVYKTGKRMRRVMTTRLVTRKPNAKHKKRELLELADPMDLGATSHERDFGVAPSQEDEDVTMEAQNDASGCSVSEIGLETTPLKDVELETMPSTDEERINAVKSETGSSELISSNPISERLLEDTIGWHLEGGIRLPDSLGVNEVRETYVGKFTGFDEDHSDFISARDSPDRSEDELSVSNSA</sequence>
<gene>
    <name evidence="3" type="ORF">CYMTET_22655</name>
</gene>
<accession>A0AAE0G0W4</accession>
<reference evidence="3 4" key="1">
    <citation type="journal article" date="2015" name="Genome Biol. Evol.">
        <title>Comparative Genomics of a Bacterivorous Green Alga Reveals Evolutionary Causalities and Consequences of Phago-Mixotrophic Mode of Nutrition.</title>
        <authorList>
            <person name="Burns J.A."/>
            <person name="Paasch A."/>
            <person name="Narechania A."/>
            <person name="Kim E."/>
        </authorList>
    </citation>
    <scope>NUCLEOTIDE SEQUENCE [LARGE SCALE GENOMIC DNA]</scope>
    <source>
        <strain evidence="3 4">PLY_AMNH</strain>
    </source>
</reference>
<evidence type="ECO:0000256" key="1">
    <source>
        <dbReference type="SAM" id="MobiDB-lite"/>
    </source>
</evidence>
<keyword evidence="2" id="KW-1133">Transmembrane helix</keyword>
<protein>
    <submittedName>
        <fullName evidence="3">Uncharacterized protein</fullName>
    </submittedName>
</protein>
<evidence type="ECO:0000256" key="2">
    <source>
        <dbReference type="SAM" id="Phobius"/>
    </source>
</evidence>
<dbReference type="EMBL" id="LGRX02011515">
    <property type="protein sequence ID" value="KAK3268866.1"/>
    <property type="molecule type" value="Genomic_DNA"/>
</dbReference>
<dbReference type="PANTHER" id="PTHR11319">
    <property type="entry name" value="G PROTEIN-COUPLED RECEPTOR-RELATED"/>
    <property type="match status" value="1"/>
</dbReference>
<dbReference type="AlphaFoldDB" id="A0AAE0G0W4"/>
<evidence type="ECO:0000313" key="4">
    <source>
        <dbReference type="Proteomes" id="UP001190700"/>
    </source>
</evidence>
<dbReference type="PANTHER" id="PTHR11319:SF35">
    <property type="entry name" value="OUTER MEMBRANE PROTEIN PMPC-RELATED"/>
    <property type="match status" value="1"/>
</dbReference>
<feature type="region of interest" description="Disordered" evidence="1">
    <location>
        <begin position="413"/>
        <end position="441"/>
    </location>
</feature>
<evidence type="ECO:0000313" key="3">
    <source>
        <dbReference type="EMBL" id="KAK3268866.1"/>
    </source>
</evidence>
<keyword evidence="2" id="KW-0472">Membrane</keyword>
<feature type="transmembrane region" description="Helical" evidence="2">
    <location>
        <begin position="217"/>
        <end position="237"/>
    </location>
</feature>
<name>A0AAE0G0W4_9CHLO</name>
<organism evidence="3 4">
    <name type="scientific">Cymbomonas tetramitiformis</name>
    <dbReference type="NCBI Taxonomy" id="36881"/>
    <lineage>
        <taxon>Eukaryota</taxon>
        <taxon>Viridiplantae</taxon>
        <taxon>Chlorophyta</taxon>
        <taxon>Pyramimonadophyceae</taxon>
        <taxon>Pyramimonadales</taxon>
        <taxon>Pyramimonadaceae</taxon>
        <taxon>Cymbomonas</taxon>
    </lineage>
</organism>
<keyword evidence="2" id="KW-0812">Transmembrane</keyword>
<comment type="caution">
    <text evidence="3">The sequence shown here is derived from an EMBL/GenBank/DDBJ whole genome shotgun (WGS) entry which is preliminary data.</text>
</comment>
<keyword evidence="4" id="KW-1185">Reference proteome</keyword>